<dbReference type="PANTHER" id="PTHR45348">
    <property type="entry name" value="HYPOTHETICAL OXIDOREDUCTASE (EUROFUNG)"/>
    <property type="match status" value="1"/>
</dbReference>
<dbReference type="InterPro" id="IPR036291">
    <property type="entry name" value="NAD(P)-bd_dom_sf"/>
</dbReference>
<dbReference type="InterPro" id="IPR013149">
    <property type="entry name" value="ADH-like_C"/>
</dbReference>
<dbReference type="KEGG" id="gtr:GLOTRDRAFT_19364"/>
<dbReference type="GeneID" id="19304977"/>
<name>S7PZZ1_GLOTA</name>
<keyword evidence="3" id="KW-1185">Reference proteome</keyword>
<evidence type="ECO:0000313" key="3">
    <source>
        <dbReference type="Proteomes" id="UP000030669"/>
    </source>
</evidence>
<dbReference type="InterPro" id="IPR011032">
    <property type="entry name" value="GroES-like_sf"/>
</dbReference>
<feature type="non-terminal residue" evidence="2">
    <location>
        <position position="323"/>
    </location>
</feature>
<dbReference type="Gene3D" id="3.90.180.10">
    <property type="entry name" value="Medium-chain alcohol dehydrogenases, catalytic domain"/>
    <property type="match status" value="1"/>
</dbReference>
<dbReference type="EMBL" id="KB469307">
    <property type="protein sequence ID" value="EPQ52852.1"/>
    <property type="molecule type" value="Genomic_DNA"/>
</dbReference>
<dbReference type="Pfam" id="PF08240">
    <property type="entry name" value="ADH_N"/>
    <property type="match status" value="1"/>
</dbReference>
<dbReference type="PANTHER" id="PTHR45348:SF2">
    <property type="entry name" value="ZINC-TYPE ALCOHOL DEHYDROGENASE-LIKE PROTEIN C2E1P3.01"/>
    <property type="match status" value="1"/>
</dbReference>
<protein>
    <submittedName>
        <fullName evidence="2">GroES-like protein</fullName>
    </submittedName>
</protein>
<dbReference type="InterPro" id="IPR013154">
    <property type="entry name" value="ADH-like_N"/>
</dbReference>
<dbReference type="OrthoDB" id="3233595at2759"/>
<dbReference type="OMA" id="IGMEHIN"/>
<dbReference type="Gene3D" id="3.40.50.720">
    <property type="entry name" value="NAD(P)-binding Rossmann-like Domain"/>
    <property type="match status" value="1"/>
</dbReference>
<organism evidence="2 3">
    <name type="scientific">Gloeophyllum trabeum (strain ATCC 11539 / FP-39264 / Madison 617)</name>
    <name type="common">Brown rot fungus</name>
    <dbReference type="NCBI Taxonomy" id="670483"/>
    <lineage>
        <taxon>Eukaryota</taxon>
        <taxon>Fungi</taxon>
        <taxon>Dikarya</taxon>
        <taxon>Basidiomycota</taxon>
        <taxon>Agaricomycotina</taxon>
        <taxon>Agaricomycetes</taxon>
        <taxon>Gloeophyllales</taxon>
        <taxon>Gloeophyllaceae</taxon>
        <taxon>Gloeophyllum</taxon>
    </lineage>
</organism>
<dbReference type="SUPFAM" id="SSF51735">
    <property type="entry name" value="NAD(P)-binding Rossmann-fold domains"/>
    <property type="match status" value="1"/>
</dbReference>
<sequence length="323" mass="34352">IPEPAPDQVQVKIHATAVNPVDYKIFDYGMFVTVLPTVLGTDAAGEVTKVGGNVSNFRIGDRILFQGQYNCQGDYSNGDKATFQQFCLTDADLASKIPPSLDYDSASTIPVGIVTAAAGLYDLSLGLTSPWKPGGEGKYRGQVMVVLGGSSSVGSYTIQLAALSGFKVITTASASHETYLKSIGASTVIDRKSSTLVDDVLEAAGGEVRYLMDAIALPNTQKNAVDIVSPGGSVILTLPAEQSIMISAMKKRVRLRGCHGASHMYPDSIGFWAAMEGYLERGVIKPNRPHVLPGGLASWKEAFELHRSGKVSGEKIVLRPQET</sequence>
<dbReference type="AlphaFoldDB" id="S7PZZ1"/>
<feature type="domain" description="Enoyl reductase (ER)" evidence="1">
    <location>
        <begin position="2"/>
        <end position="318"/>
    </location>
</feature>
<dbReference type="HOGENOM" id="CLU_026673_16_5_1"/>
<feature type="non-terminal residue" evidence="2">
    <location>
        <position position="1"/>
    </location>
</feature>
<gene>
    <name evidence="2" type="ORF">GLOTRDRAFT_19364</name>
</gene>
<dbReference type="CDD" id="cd08249">
    <property type="entry name" value="enoyl_reductase_like"/>
    <property type="match status" value="1"/>
</dbReference>
<dbReference type="SMART" id="SM00829">
    <property type="entry name" value="PKS_ER"/>
    <property type="match status" value="1"/>
</dbReference>
<reference evidence="2 3" key="1">
    <citation type="journal article" date="2012" name="Science">
        <title>The Paleozoic origin of enzymatic lignin decomposition reconstructed from 31 fungal genomes.</title>
        <authorList>
            <person name="Floudas D."/>
            <person name="Binder M."/>
            <person name="Riley R."/>
            <person name="Barry K."/>
            <person name="Blanchette R.A."/>
            <person name="Henrissat B."/>
            <person name="Martinez A.T."/>
            <person name="Otillar R."/>
            <person name="Spatafora J.W."/>
            <person name="Yadav J.S."/>
            <person name="Aerts A."/>
            <person name="Benoit I."/>
            <person name="Boyd A."/>
            <person name="Carlson A."/>
            <person name="Copeland A."/>
            <person name="Coutinho P.M."/>
            <person name="de Vries R.P."/>
            <person name="Ferreira P."/>
            <person name="Findley K."/>
            <person name="Foster B."/>
            <person name="Gaskell J."/>
            <person name="Glotzer D."/>
            <person name="Gorecki P."/>
            <person name="Heitman J."/>
            <person name="Hesse C."/>
            <person name="Hori C."/>
            <person name="Igarashi K."/>
            <person name="Jurgens J.A."/>
            <person name="Kallen N."/>
            <person name="Kersten P."/>
            <person name="Kohler A."/>
            <person name="Kuees U."/>
            <person name="Kumar T.K.A."/>
            <person name="Kuo A."/>
            <person name="LaButti K."/>
            <person name="Larrondo L.F."/>
            <person name="Lindquist E."/>
            <person name="Ling A."/>
            <person name="Lombard V."/>
            <person name="Lucas S."/>
            <person name="Lundell T."/>
            <person name="Martin R."/>
            <person name="McLaughlin D.J."/>
            <person name="Morgenstern I."/>
            <person name="Morin E."/>
            <person name="Murat C."/>
            <person name="Nagy L.G."/>
            <person name="Nolan M."/>
            <person name="Ohm R.A."/>
            <person name="Patyshakuliyeva A."/>
            <person name="Rokas A."/>
            <person name="Ruiz-Duenas F.J."/>
            <person name="Sabat G."/>
            <person name="Salamov A."/>
            <person name="Samejima M."/>
            <person name="Schmutz J."/>
            <person name="Slot J.C."/>
            <person name="St John F."/>
            <person name="Stenlid J."/>
            <person name="Sun H."/>
            <person name="Sun S."/>
            <person name="Syed K."/>
            <person name="Tsang A."/>
            <person name="Wiebenga A."/>
            <person name="Young D."/>
            <person name="Pisabarro A."/>
            <person name="Eastwood D.C."/>
            <person name="Martin F."/>
            <person name="Cullen D."/>
            <person name="Grigoriev I.V."/>
            <person name="Hibbett D.S."/>
        </authorList>
    </citation>
    <scope>NUCLEOTIDE SEQUENCE [LARGE SCALE GENOMIC DNA]</scope>
    <source>
        <strain evidence="2 3">ATCC 11539</strain>
    </source>
</reference>
<dbReference type="RefSeq" id="XP_007868657.1">
    <property type="nucleotide sequence ID" value="XM_007870466.1"/>
</dbReference>
<evidence type="ECO:0000313" key="2">
    <source>
        <dbReference type="EMBL" id="EPQ52852.1"/>
    </source>
</evidence>
<dbReference type="Pfam" id="PF00107">
    <property type="entry name" value="ADH_zinc_N"/>
    <property type="match status" value="1"/>
</dbReference>
<dbReference type="GO" id="GO:0016651">
    <property type="term" value="F:oxidoreductase activity, acting on NAD(P)H"/>
    <property type="evidence" value="ECO:0007669"/>
    <property type="project" value="InterPro"/>
</dbReference>
<proteinExistence type="predicted"/>
<accession>S7PZZ1</accession>
<dbReference type="InterPro" id="IPR047122">
    <property type="entry name" value="Trans-enoyl_RdTase-like"/>
</dbReference>
<dbReference type="Proteomes" id="UP000030669">
    <property type="component" value="Unassembled WGS sequence"/>
</dbReference>
<dbReference type="InterPro" id="IPR020843">
    <property type="entry name" value="ER"/>
</dbReference>
<evidence type="ECO:0000259" key="1">
    <source>
        <dbReference type="SMART" id="SM00829"/>
    </source>
</evidence>
<dbReference type="eggNOG" id="KOG1198">
    <property type="taxonomic scope" value="Eukaryota"/>
</dbReference>
<dbReference type="SUPFAM" id="SSF50129">
    <property type="entry name" value="GroES-like"/>
    <property type="match status" value="1"/>
</dbReference>